<evidence type="ECO:0000256" key="6">
    <source>
        <dbReference type="ARBA" id="ARBA00023098"/>
    </source>
</evidence>
<reference evidence="11" key="3">
    <citation type="submission" date="2018-12" db="EMBL/GenBank/DDBJ databases">
        <title>G10K-VGP greater horseshoe bat female genome, primary haplotype.</title>
        <authorList>
            <person name="Teeling E."/>
            <person name="Myers G."/>
            <person name="Vernes S."/>
            <person name="Pippel M."/>
            <person name="Winkler S."/>
            <person name="Fedrigo O."/>
            <person name="Rhie A."/>
            <person name="Koren S."/>
            <person name="Phillippy A."/>
            <person name="Lewin H."/>
            <person name="Damas J."/>
            <person name="Howe K."/>
            <person name="Mountcastle J."/>
            <person name="Jarvis E.D."/>
        </authorList>
    </citation>
    <scope>NUCLEOTIDE SEQUENCE [LARGE SCALE GENOMIC DNA]</scope>
</reference>
<dbReference type="GO" id="GO:0006749">
    <property type="term" value="P:glutathione metabolic process"/>
    <property type="evidence" value="ECO:0007669"/>
    <property type="project" value="TreeGrafter"/>
</dbReference>
<comment type="catalytic activity">
    <reaction evidence="7">
        <text>RX + glutathione = an S-substituted glutathione + a halide anion + H(+)</text>
        <dbReference type="Rhea" id="RHEA:16437"/>
        <dbReference type="ChEBI" id="CHEBI:15378"/>
        <dbReference type="ChEBI" id="CHEBI:16042"/>
        <dbReference type="ChEBI" id="CHEBI:17792"/>
        <dbReference type="ChEBI" id="CHEBI:57925"/>
        <dbReference type="ChEBI" id="CHEBI:90779"/>
        <dbReference type="EC" id="2.5.1.18"/>
    </reaction>
</comment>
<dbReference type="CDD" id="cd03075">
    <property type="entry name" value="GST_N_Mu"/>
    <property type="match status" value="1"/>
</dbReference>
<keyword evidence="6" id="KW-0443">Lipid metabolism</keyword>
<dbReference type="GO" id="GO:0042178">
    <property type="term" value="P:xenobiotic catabolic process"/>
    <property type="evidence" value="ECO:0007669"/>
    <property type="project" value="UniProtKB-ARBA"/>
</dbReference>
<dbReference type="GO" id="GO:0005737">
    <property type="term" value="C:cytoplasm"/>
    <property type="evidence" value="ECO:0007669"/>
    <property type="project" value="UniProtKB-SubCell"/>
</dbReference>
<evidence type="ECO:0000256" key="2">
    <source>
        <dbReference type="ARBA" id="ARBA00005861"/>
    </source>
</evidence>
<dbReference type="InterPro" id="IPR004045">
    <property type="entry name" value="Glutathione_S-Trfase_N"/>
</dbReference>
<feature type="domain" description="GST N-terminal" evidence="8">
    <location>
        <begin position="1"/>
        <end position="88"/>
    </location>
</feature>
<reference evidence="10 11" key="2">
    <citation type="journal article" date="2018" name="Annu Rev Anim Biosci">
        <title>Bat Biology, Genomes, and the Bat1K Project: To Generate Chromosome-Level Genomes for All Living Bat Species.</title>
        <authorList>
            <person name="Teeling E.C."/>
            <person name="Vernes S.C."/>
            <person name="Davalos L.M."/>
            <person name="Ray D.A."/>
            <person name="Gilbert M.T.P."/>
            <person name="Myers E."/>
        </authorList>
    </citation>
    <scope>NUCLEOTIDE SEQUENCE</scope>
</reference>
<feature type="domain" description="GST C-terminal" evidence="9">
    <location>
        <begin position="90"/>
        <end position="198"/>
    </location>
</feature>
<dbReference type="Pfam" id="PF02798">
    <property type="entry name" value="GST_N"/>
    <property type="match status" value="1"/>
</dbReference>
<protein>
    <recommendedName>
        <fullName evidence="7">Glutathione S-transferase</fullName>
        <ecNumber evidence="7">2.5.1.18</ecNumber>
    </recommendedName>
</protein>
<dbReference type="Gene3D" id="1.20.1050.10">
    <property type="match status" value="1"/>
</dbReference>
<name>A0A671FUD8_RHIFE</name>
<dbReference type="InterPro" id="IPR003081">
    <property type="entry name" value="GST_mu"/>
</dbReference>
<evidence type="ECO:0000313" key="11">
    <source>
        <dbReference type="Proteomes" id="UP000472240"/>
    </source>
</evidence>
<reference evidence="10 11" key="1">
    <citation type="journal article" date="2015" name="Annu Rev Anim Biosci">
        <title>The Genome 10K Project: a way forward.</title>
        <authorList>
            <person name="Koepfli K.P."/>
            <person name="Paten B."/>
            <person name="O'Brien S.J."/>
            <person name="Koepfli K.P."/>
            <person name="Paten B."/>
            <person name="Antunes A."/>
            <person name="Belov K."/>
            <person name="Bustamante C."/>
            <person name="Castoe T.A."/>
            <person name="Clawson H."/>
            <person name="Crawford A.J."/>
            <person name="Diekhans M."/>
            <person name="Distel D."/>
            <person name="Durbin R."/>
            <person name="Earl D."/>
            <person name="Fujita M.K."/>
            <person name="Gamble T."/>
            <person name="Georges A."/>
            <person name="Gemmell N."/>
            <person name="Gilbert M.T."/>
            <person name="Graves J.M."/>
            <person name="Green R.E."/>
            <person name="Hickey G."/>
            <person name="Jarvis E.D."/>
            <person name="Johnson W."/>
            <person name="Komissarov A."/>
            <person name="Korf I."/>
            <person name="Kuhn R."/>
            <person name="Larkin D.M."/>
            <person name="Lewin H."/>
            <person name="Lopez J.V."/>
            <person name="Ma J."/>
            <person name="Marques-Bonet T."/>
            <person name="Miller W."/>
            <person name="Murphy R."/>
            <person name="Pevzner P."/>
            <person name="Shapiro B."/>
            <person name="Steiner C."/>
            <person name="Tamazian G."/>
            <person name="Venkatesh B."/>
            <person name="Wang J."/>
            <person name="Wayne R."/>
            <person name="Wiley E."/>
            <person name="Yang H."/>
            <person name="Zhang G."/>
            <person name="Haussler D."/>
            <person name="Ryder O."/>
            <person name="O'Brien S.J."/>
        </authorList>
    </citation>
    <scope>NUCLEOTIDE SEQUENCE</scope>
</reference>
<comment type="subunit">
    <text evidence="3">Homodimer.</text>
</comment>
<dbReference type="InterPro" id="IPR010987">
    <property type="entry name" value="Glutathione-S-Trfase_C-like"/>
</dbReference>
<dbReference type="FunFam" id="1.20.1050.10:FF:000101">
    <property type="entry name" value="Glutathione S-transferase Mu 4"/>
    <property type="match status" value="1"/>
</dbReference>
<dbReference type="SUPFAM" id="SSF47616">
    <property type="entry name" value="GST C-terminal domain-like"/>
    <property type="match status" value="1"/>
</dbReference>
<dbReference type="GeneTree" id="ENSGT00940000154679"/>
<keyword evidence="5 7" id="KW-0808">Transferase</keyword>
<reference evidence="10" key="5">
    <citation type="submission" date="2025-09" db="UniProtKB">
        <authorList>
            <consortium name="Ensembl"/>
        </authorList>
    </citation>
    <scope>IDENTIFICATION</scope>
</reference>
<dbReference type="PANTHER" id="PTHR11571">
    <property type="entry name" value="GLUTATHIONE S-TRANSFERASE"/>
    <property type="match status" value="1"/>
</dbReference>
<dbReference type="InterPro" id="IPR050213">
    <property type="entry name" value="GST_superfamily"/>
</dbReference>
<dbReference type="Gene3D" id="3.40.30.10">
    <property type="entry name" value="Glutaredoxin"/>
    <property type="match status" value="1"/>
</dbReference>
<proteinExistence type="inferred from homology"/>
<evidence type="ECO:0000256" key="4">
    <source>
        <dbReference type="ARBA" id="ARBA00022490"/>
    </source>
</evidence>
<keyword evidence="11" id="KW-1185">Reference proteome</keyword>
<keyword evidence="4" id="KW-0963">Cytoplasm</keyword>
<reference evidence="10" key="4">
    <citation type="submission" date="2025-08" db="UniProtKB">
        <authorList>
            <consortium name="Ensembl"/>
        </authorList>
    </citation>
    <scope>IDENTIFICATION</scope>
</reference>
<dbReference type="PROSITE" id="PS50405">
    <property type="entry name" value="GST_CTER"/>
    <property type="match status" value="1"/>
</dbReference>
<dbReference type="InParanoid" id="A0A671FUD8"/>
<evidence type="ECO:0000313" key="10">
    <source>
        <dbReference type="Ensembl" id="ENSRFEP00010027339.1"/>
    </source>
</evidence>
<dbReference type="Pfam" id="PF00043">
    <property type="entry name" value="GST_C"/>
    <property type="match status" value="1"/>
</dbReference>
<evidence type="ECO:0000259" key="9">
    <source>
        <dbReference type="PROSITE" id="PS50405"/>
    </source>
</evidence>
<dbReference type="InterPro" id="IPR036249">
    <property type="entry name" value="Thioredoxin-like_sf"/>
</dbReference>
<dbReference type="GO" id="GO:0006629">
    <property type="term" value="P:lipid metabolic process"/>
    <property type="evidence" value="ECO:0007669"/>
    <property type="project" value="UniProtKB-KW"/>
</dbReference>
<dbReference type="InterPro" id="IPR036282">
    <property type="entry name" value="Glutathione-S-Trfase_C_sf"/>
</dbReference>
<evidence type="ECO:0000256" key="3">
    <source>
        <dbReference type="ARBA" id="ARBA00011738"/>
    </source>
</evidence>
<sequence>MAVILGYWDIRRLADAIRLLLEYTASTYEEKYRYVGDAPGCDRSQWLSDKFTLGLDFPNLPYLLDGARWLTKSNVVLCYIARDDNLCGETEEEKSHEDILEKEVMDSSNQLARVCSSPDFEKLKPEFLKALPEKTKFFAQFLGKRSWFAGGKPASQTCMFEPKCLEAFPNLKAFVAGFQDLKKMSASMKSSYFLPSHVGAEPHWIKLQPSCSGHHTGSREKSSPRYHIPLNVHASTVLTVFLQSITTSMLNKFSVMKLFLSFFTHPSLTPTILCTV</sequence>
<dbReference type="InterPro" id="IPR004046">
    <property type="entry name" value="GST_C"/>
</dbReference>
<accession>A0A671FUD8</accession>
<dbReference type="Ensembl" id="ENSRFET00010029689.1">
    <property type="protein sequence ID" value="ENSRFEP00010027339.1"/>
    <property type="gene ID" value="ENSRFEG00010018024.1"/>
</dbReference>
<dbReference type="OMA" id="IRSTEWV"/>
<dbReference type="PANTHER" id="PTHR11571:SF137">
    <property type="entry name" value="GLUTATHIONE S-TRANSFERASE MU 4"/>
    <property type="match status" value="1"/>
</dbReference>
<dbReference type="Proteomes" id="UP000472240">
    <property type="component" value="Chromosome 10"/>
</dbReference>
<dbReference type="PRINTS" id="PR01267">
    <property type="entry name" value="GSTRNSFRASEM"/>
</dbReference>
<evidence type="ECO:0000256" key="5">
    <source>
        <dbReference type="ARBA" id="ARBA00022679"/>
    </source>
</evidence>
<comment type="similarity">
    <text evidence="2 7">Belongs to the GST superfamily. Mu family.</text>
</comment>
<comment type="subcellular location">
    <subcellularLocation>
        <location evidence="1">Cytoplasm</location>
    </subcellularLocation>
</comment>
<dbReference type="EC" id="2.5.1.18" evidence="7"/>
<dbReference type="AlphaFoldDB" id="A0A671FUD8"/>
<evidence type="ECO:0000256" key="7">
    <source>
        <dbReference type="RuleBase" id="RU003494"/>
    </source>
</evidence>
<dbReference type="PROSITE" id="PS50404">
    <property type="entry name" value="GST_NTER"/>
    <property type="match status" value="1"/>
</dbReference>
<evidence type="ECO:0000256" key="1">
    <source>
        <dbReference type="ARBA" id="ARBA00004496"/>
    </source>
</evidence>
<organism evidence="10 11">
    <name type="scientific">Rhinolophus ferrumequinum</name>
    <name type="common">Greater horseshoe bat</name>
    <dbReference type="NCBI Taxonomy" id="59479"/>
    <lineage>
        <taxon>Eukaryota</taxon>
        <taxon>Metazoa</taxon>
        <taxon>Chordata</taxon>
        <taxon>Craniata</taxon>
        <taxon>Vertebrata</taxon>
        <taxon>Euteleostomi</taxon>
        <taxon>Mammalia</taxon>
        <taxon>Eutheria</taxon>
        <taxon>Laurasiatheria</taxon>
        <taxon>Chiroptera</taxon>
        <taxon>Yinpterochiroptera</taxon>
        <taxon>Rhinolophoidea</taxon>
        <taxon>Rhinolophidae</taxon>
        <taxon>Rhinolophinae</taxon>
        <taxon>Rhinolophus</taxon>
    </lineage>
</organism>
<dbReference type="SUPFAM" id="SSF52833">
    <property type="entry name" value="Thioredoxin-like"/>
    <property type="match status" value="1"/>
</dbReference>
<evidence type="ECO:0000259" key="8">
    <source>
        <dbReference type="PROSITE" id="PS50404"/>
    </source>
</evidence>
<dbReference type="GO" id="GO:0004364">
    <property type="term" value="F:glutathione transferase activity"/>
    <property type="evidence" value="ECO:0007669"/>
    <property type="project" value="UniProtKB-EC"/>
</dbReference>